<accession>A0ACC2NG06</accession>
<dbReference type="Proteomes" id="UP001239111">
    <property type="component" value="Chromosome 3"/>
</dbReference>
<dbReference type="EMBL" id="CM056743">
    <property type="protein sequence ID" value="KAJ8669723.1"/>
    <property type="molecule type" value="Genomic_DNA"/>
</dbReference>
<name>A0ACC2NG06_9HYME</name>
<comment type="caution">
    <text evidence="1">The sequence shown here is derived from an EMBL/GenBank/DDBJ whole genome shotgun (WGS) entry which is preliminary data.</text>
</comment>
<protein>
    <submittedName>
        <fullName evidence="1">Uncharacterized protein</fullName>
    </submittedName>
</protein>
<proteinExistence type="predicted"/>
<organism evidence="1 2">
    <name type="scientific">Eretmocerus hayati</name>
    <dbReference type="NCBI Taxonomy" id="131215"/>
    <lineage>
        <taxon>Eukaryota</taxon>
        <taxon>Metazoa</taxon>
        <taxon>Ecdysozoa</taxon>
        <taxon>Arthropoda</taxon>
        <taxon>Hexapoda</taxon>
        <taxon>Insecta</taxon>
        <taxon>Pterygota</taxon>
        <taxon>Neoptera</taxon>
        <taxon>Endopterygota</taxon>
        <taxon>Hymenoptera</taxon>
        <taxon>Apocrita</taxon>
        <taxon>Proctotrupomorpha</taxon>
        <taxon>Chalcidoidea</taxon>
        <taxon>Aphelinidae</taxon>
        <taxon>Aphelininae</taxon>
        <taxon>Eretmocerus</taxon>
    </lineage>
</organism>
<sequence length="313" mass="34931">MEILAGLIFILYCLVHSNQAKKEYKYKNQILPASEGEFPHHASLQVNGSHICSGSLISLTHIITSGYCTRELMKHSNDESSILSVEVGSIKLNEGQSYPIKRLSYKNDYEFYNDDPSSLFISANNIGMVTLNIPVEESALMRPIELGPTFEPPSSNSAVVVSNFGNSLSSKFLSPSLQKTVYRVVNGEKCDKYYYHSLKRRILPSQICVKLDAGHGICQADEGAPLIQRNKLIGVFSTGNSRCSEGHPQIYTNILSFAPYIHHEWIYNISNEEVDAISPAVAKNFIFESSANLEETTDHEESTIETNFYDSQT</sequence>
<keyword evidence="2" id="KW-1185">Reference proteome</keyword>
<gene>
    <name evidence="1" type="ORF">QAD02_000982</name>
</gene>
<evidence type="ECO:0000313" key="2">
    <source>
        <dbReference type="Proteomes" id="UP001239111"/>
    </source>
</evidence>
<evidence type="ECO:0000313" key="1">
    <source>
        <dbReference type="EMBL" id="KAJ8669723.1"/>
    </source>
</evidence>
<reference evidence="1" key="1">
    <citation type="submission" date="2023-04" db="EMBL/GenBank/DDBJ databases">
        <title>A chromosome-level genome assembly of the parasitoid wasp Eretmocerus hayati.</title>
        <authorList>
            <person name="Zhong Y."/>
            <person name="Liu S."/>
            <person name="Liu Y."/>
        </authorList>
    </citation>
    <scope>NUCLEOTIDE SEQUENCE</scope>
    <source>
        <strain evidence="1">ZJU_SS_LIU_2023</strain>
    </source>
</reference>